<keyword evidence="6 8" id="KW-1133">Transmembrane helix</keyword>
<comment type="subcellular location">
    <subcellularLocation>
        <location evidence="1">Cell membrane</location>
        <topology evidence="1">Multi-pass membrane protein</topology>
    </subcellularLocation>
</comment>
<dbReference type="Proteomes" id="UP000824263">
    <property type="component" value="Unassembled WGS sequence"/>
</dbReference>
<feature type="transmembrane region" description="Helical" evidence="8">
    <location>
        <begin position="299"/>
        <end position="319"/>
    </location>
</feature>
<dbReference type="GO" id="GO:0022857">
    <property type="term" value="F:transmembrane transporter activity"/>
    <property type="evidence" value="ECO:0007669"/>
    <property type="project" value="InterPro"/>
</dbReference>
<sequence>MKERKHMKRYGFLWKREILLSVCILALGAMAAALTDEFLQFGNLVNILNNNAIYGILGVGMTLIMATGNIDISVGAQFAVSGICTAKLAVWLEEAGQDPLWLLVLAALGTGMVLGASNGLLVIFLRLPSVIVTLGTLSVIRGGLYLVTEGAWMTYLPRWYTSVSNISWMGIRLVTGVWFLVLVFMMVFFRFFKLGRVILAVGNNQEYAKRIGVFVPGVCFISFILWGAVIGIAAFFFVAQIGTIQPSAGNGYEMTLIAAVIIGGNKLNGGTFKALGTSIGILLLGLIGNILVLTKVPMYWQNLATGIVIISAIVVSMLADRGNQREI</sequence>
<evidence type="ECO:0000313" key="9">
    <source>
        <dbReference type="EMBL" id="HIW83186.1"/>
    </source>
</evidence>
<reference evidence="9" key="2">
    <citation type="submission" date="2021-04" db="EMBL/GenBank/DDBJ databases">
        <authorList>
            <person name="Gilroy R."/>
        </authorList>
    </citation>
    <scope>NUCLEOTIDE SEQUENCE</scope>
    <source>
        <strain evidence="9">ChiSxjej1B13-11762</strain>
    </source>
</reference>
<feature type="transmembrane region" description="Helical" evidence="8">
    <location>
        <begin position="130"/>
        <end position="148"/>
    </location>
</feature>
<feature type="transmembrane region" description="Helical" evidence="8">
    <location>
        <begin position="213"/>
        <end position="239"/>
    </location>
</feature>
<evidence type="ECO:0000256" key="3">
    <source>
        <dbReference type="ARBA" id="ARBA00022475"/>
    </source>
</evidence>
<evidence type="ECO:0000256" key="5">
    <source>
        <dbReference type="ARBA" id="ARBA00022692"/>
    </source>
</evidence>
<dbReference type="GO" id="GO:0005886">
    <property type="term" value="C:plasma membrane"/>
    <property type="evidence" value="ECO:0007669"/>
    <property type="project" value="UniProtKB-SubCell"/>
</dbReference>
<evidence type="ECO:0000256" key="4">
    <source>
        <dbReference type="ARBA" id="ARBA00022519"/>
    </source>
</evidence>
<name>A0A9D1RAW2_9FIRM</name>
<keyword evidence="7 8" id="KW-0472">Membrane</keyword>
<dbReference type="PANTHER" id="PTHR32196">
    <property type="entry name" value="ABC TRANSPORTER PERMEASE PROTEIN YPHD-RELATED-RELATED"/>
    <property type="match status" value="1"/>
</dbReference>
<keyword evidence="2" id="KW-0813">Transport</keyword>
<gene>
    <name evidence="9" type="ORF">H9873_02550</name>
</gene>
<evidence type="ECO:0000313" key="10">
    <source>
        <dbReference type="Proteomes" id="UP000824263"/>
    </source>
</evidence>
<evidence type="ECO:0000256" key="7">
    <source>
        <dbReference type="ARBA" id="ARBA00023136"/>
    </source>
</evidence>
<feature type="transmembrane region" description="Helical" evidence="8">
    <location>
        <begin position="274"/>
        <end position="293"/>
    </location>
</feature>
<dbReference type="Pfam" id="PF02653">
    <property type="entry name" value="BPD_transp_2"/>
    <property type="match status" value="1"/>
</dbReference>
<evidence type="ECO:0000256" key="6">
    <source>
        <dbReference type="ARBA" id="ARBA00022989"/>
    </source>
</evidence>
<reference evidence="9" key="1">
    <citation type="journal article" date="2021" name="PeerJ">
        <title>Extensive microbial diversity within the chicken gut microbiome revealed by metagenomics and culture.</title>
        <authorList>
            <person name="Gilroy R."/>
            <person name="Ravi A."/>
            <person name="Getino M."/>
            <person name="Pursley I."/>
            <person name="Horton D.L."/>
            <person name="Alikhan N.F."/>
            <person name="Baker D."/>
            <person name="Gharbi K."/>
            <person name="Hall N."/>
            <person name="Watson M."/>
            <person name="Adriaenssens E.M."/>
            <person name="Foster-Nyarko E."/>
            <person name="Jarju S."/>
            <person name="Secka A."/>
            <person name="Antonio M."/>
            <person name="Oren A."/>
            <person name="Chaudhuri R.R."/>
            <person name="La Ragione R."/>
            <person name="Hildebrand F."/>
            <person name="Pallen M.J."/>
        </authorList>
    </citation>
    <scope>NUCLEOTIDE SEQUENCE</scope>
    <source>
        <strain evidence="9">ChiSxjej1B13-11762</strain>
    </source>
</reference>
<comment type="caution">
    <text evidence="9">The sequence shown here is derived from an EMBL/GenBank/DDBJ whole genome shotgun (WGS) entry which is preliminary data.</text>
</comment>
<keyword evidence="4" id="KW-0997">Cell inner membrane</keyword>
<dbReference type="AlphaFoldDB" id="A0A9D1RAW2"/>
<keyword evidence="3" id="KW-1003">Cell membrane</keyword>
<keyword evidence="5 8" id="KW-0812">Transmembrane</keyword>
<dbReference type="EMBL" id="DXGF01000045">
    <property type="protein sequence ID" value="HIW83186.1"/>
    <property type="molecule type" value="Genomic_DNA"/>
</dbReference>
<accession>A0A9D1RAW2</accession>
<feature type="transmembrane region" description="Helical" evidence="8">
    <location>
        <begin position="168"/>
        <end position="192"/>
    </location>
</feature>
<dbReference type="InterPro" id="IPR001851">
    <property type="entry name" value="ABC_transp_permease"/>
</dbReference>
<dbReference type="CDD" id="cd06579">
    <property type="entry name" value="TM_PBP1_transp_AraH_like"/>
    <property type="match status" value="1"/>
</dbReference>
<proteinExistence type="predicted"/>
<evidence type="ECO:0000256" key="1">
    <source>
        <dbReference type="ARBA" id="ARBA00004651"/>
    </source>
</evidence>
<feature type="transmembrane region" description="Helical" evidence="8">
    <location>
        <begin position="100"/>
        <end position="123"/>
    </location>
</feature>
<organism evidence="9 10">
    <name type="scientific">Candidatus Dorea gallistercoris</name>
    <dbReference type="NCBI Taxonomy" id="2838542"/>
    <lineage>
        <taxon>Bacteria</taxon>
        <taxon>Bacillati</taxon>
        <taxon>Bacillota</taxon>
        <taxon>Clostridia</taxon>
        <taxon>Lachnospirales</taxon>
        <taxon>Lachnospiraceae</taxon>
        <taxon>Dorea</taxon>
    </lineage>
</organism>
<dbReference type="PANTHER" id="PTHR32196:SF21">
    <property type="entry name" value="ABC TRANSPORTER PERMEASE PROTEIN YPHD-RELATED"/>
    <property type="match status" value="1"/>
</dbReference>
<protein>
    <submittedName>
        <fullName evidence="9">ABC transporter permease</fullName>
    </submittedName>
</protein>
<evidence type="ECO:0000256" key="8">
    <source>
        <dbReference type="SAM" id="Phobius"/>
    </source>
</evidence>
<evidence type="ECO:0000256" key="2">
    <source>
        <dbReference type="ARBA" id="ARBA00022448"/>
    </source>
</evidence>